<keyword evidence="3" id="KW-1185">Reference proteome</keyword>
<comment type="caution">
    <text evidence="2">The sequence shown here is derived from an EMBL/GenBank/DDBJ whole genome shotgun (WGS) entry which is preliminary data.</text>
</comment>
<dbReference type="EMBL" id="QJKJ01003281">
    <property type="protein sequence ID" value="RDX99195.1"/>
    <property type="molecule type" value="Genomic_DNA"/>
</dbReference>
<evidence type="ECO:0000256" key="1">
    <source>
        <dbReference type="SAM" id="MobiDB-lite"/>
    </source>
</evidence>
<evidence type="ECO:0000313" key="3">
    <source>
        <dbReference type="Proteomes" id="UP000257109"/>
    </source>
</evidence>
<dbReference type="Proteomes" id="UP000257109">
    <property type="component" value="Unassembled WGS sequence"/>
</dbReference>
<feature type="compositionally biased region" description="Polar residues" evidence="1">
    <location>
        <begin position="45"/>
        <end position="55"/>
    </location>
</feature>
<feature type="region of interest" description="Disordered" evidence="1">
    <location>
        <begin position="151"/>
        <end position="170"/>
    </location>
</feature>
<dbReference type="AlphaFoldDB" id="A0A371H8T2"/>
<gene>
    <name evidence="2" type="ORF">CR513_17779</name>
</gene>
<feature type="non-terminal residue" evidence="2">
    <location>
        <position position="1"/>
    </location>
</feature>
<accession>A0A371H8T2</accession>
<protein>
    <submittedName>
        <fullName evidence="2">Uncharacterized protein</fullName>
    </submittedName>
</protein>
<name>A0A371H8T2_MUCPR</name>
<evidence type="ECO:0000313" key="2">
    <source>
        <dbReference type="EMBL" id="RDX99195.1"/>
    </source>
</evidence>
<organism evidence="2 3">
    <name type="scientific">Mucuna pruriens</name>
    <name type="common">Velvet bean</name>
    <name type="synonym">Dolichos pruriens</name>
    <dbReference type="NCBI Taxonomy" id="157652"/>
    <lineage>
        <taxon>Eukaryota</taxon>
        <taxon>Viridiplantae</taxon>
        <taxon>Streptophyta</taxon>
        <taxon>Embryophyta</taxon>
        <taxon>Tracheophyta</taxon>
        <taxon>Spermatophyta</taxon>
        <taxon>Magnoliopsida</taxon>
        <taxon>eudicotyledons</taxon>
        <taxon>Gunneridae</taxon>
        <taxon>Pentapetalae</taxon>
        <taxon>rosids</taxon>
        <taxon>fabids</taxon>
        <taxon>Fabales</taxon>
        <taxon>Fabaceae</taxon>
        <taxon>Papilionoideae</taxon>
        <taxon>50 kb inversion clade</taxon>
        <taxon>NPAAA clade</taxon>
        <taxon>indigoferoid/millettioid clade</taxon>
        <taxon>Phaseoleae</taxon>
        <taxon>Mucuna</taxon>
    </lineage>
</organism>
<dbReference type="PANTHER" id="PTHR32108:SF9">
    <property type="entry name" value="REVERSE TRANSCRIPTASE RNASE H-LIKE DOMAIN-CONTAINING PROTEIN"/>
    <property type="match status" value="1"/>
</dbReference>
<feature type="region of interest" description="Disordered" evidence="1">
    <location>
        <begin position="26"/>
        <end position="57"/>
    </location>
</feature>
<feature type="compositionally biased region" description="Low complexity" evidence="1">
    <location>
        <begin position="154"/>
        <end position="166"/>
    </location>
</feature>
<proteinExistence type="predicted"/>
<reference evidence="2" key="1">
    <citation type="submission" date="2018-05" db="EMBL/GenBank/DDBJ databases">
        <title>Draft genome of Mucuna pruriens seed.</title>
        <authorList>
            <person name="Nnadi N.E."/>
            <person name="Vos R."/>
            <person name="Hasami M.H."/>
            <person name="Devisetty U.K."/>
            <person name="Aguiy J.C."/>
        </authorList>
    </citation>
    <scope>NUCLEOTIDE SEQUENCE [LARGE SCALE GENOMIC DNA]</scope>
    <source>
        <strain evidence="2">JCA_2017</strain>
    </source>
</reference>
<dbReference type="PANTHER" id="PTHR32108">
    <property type="entry name" value="DNA-DIRECTED RNA POLYMERASE SUBUNIT ALPHA"/>
    <property type="match status" value="1"/>
</dbReference>
<sequence>MRLPRRGFRTLHGKLLSLETQSVRPYRGGMAQFQGNSTEREHEPSPSSRGPSVNVLSHEPIGQEAPEQGIPQITSKVPFLKSLTIYYDPVQTLWTPLTINVPAQPTYRDNHAMPWRYDPVIVTTSDIPRKEDPLKEITNIVKAGGVTRNVRKLTPTTGNTPTANPQAPTPRREAEKFLNFIQHSEYQLLDQMNKTPTRISLLSLLLNFESHRNLLLKILKEAHVAHDITVERFNSLVNNITSKGHLTFSDDKIPAEGKGHN</sequence>